<evidence type="ECO:0000313" key="4">
    <source>
        <dbReference type="Proteomes" id="UP001183682"/>
    </source>
</evidence>
<accession>A0AAE4HTQ5</accession>
<proteinExistence type="predicted"/>
<evidence type="ECO:0000313" key="3">
    <source>
        <dbReference type="Proteomes" id="UP000516696"/>
    </source>
</evidence>
<sequence length="142" mass="16661">MKIKNILDETVTSENVYEESVENFDILTEKMNDDFIPYRIEQNVMMWLDEKGVLGEIECIFPTQLDEKISLLKNENTLIQNGFPLIDIEESVEVSEVKVFKNKEYFILYISESKMYNKKIISKNLSFYVDNNELIALKAEIS</sequence>
<reference evidence="2 3" key="1">
    <citation type="submission" date="2020-03" db="EMBL/GenBank/DDBJ databases">
        <title>Characterization of ganglioside-mimicking enterococci.</title>
        <authorList>
            <person name="Patry R.T."/>
            <person name="Nothaft H."/>
            <person name="Bridger R."/>
            <person name="Shajahan A."/>
            <person name="Huynh S."/>
            <person name="Sanchez S."/>
            <person name="Azadi P."/>
            <person name="Cooper K."/>
            <person name="Miller W.G."/>
            <person name="Parker C.T."/>
            <person name="Wells L."/>
            <person name="Szymanski C.M."/>
        </authorList>
    </citation>
    <scope>NUCLEOTIDE SEQUENCE [LARGE SCALE GENOMIC DNA]</scope>
    <source>
        <strain evidence="2 3">EGM181</strain>
    </source>
</reference>
<dbReference type="Proteomes" id="UP000516696">
    <property type="component" value="Chromosome"/>
</dbReference>
<dbReference type="EMBL" id="CP050485">
    <property type="protein sequence ID" value="QOG26679.1"/>
    <property type="molecule type" value="Genomic_DNA"/>
</dbReference>
<protein>
    <submittedName>
        <fullName evidence="1">Uncharacterized protein</fullName>
    </submittedName>
</protein>
<name>A0AAE4HTQ5_ENTGA</name>
<evidence type="ECO:0000313" key="2">
    <source>
        <dbReference type="EMBL" id="QOG26679.1"/>
    </source>
</evidence>
<gene>
    <name evidence="2" type="ORF">EGM181_05080</name>
    <name evidence="1" type="ORF">P7E30_14500</name>
</gene>
<reference evidence="1" key="2">
    <citation type="submission" date="2023-03" db="EMBL/GenBank/DDBJ databases">
        <authorList>
            <person name="Shen W."/>
            <person name="Cai J."/>
        </authorList>
    </citation>
    <scope>NUCLEOTIDE SEQUENCE</scope>
    <source>
        <strain evidence="1">K69-2</strain>
    </source>
</reference>
<organism evidence="1 4">
    <name type="scientific">Enterococcus gallinarum</name>
    <dbReference type="NCBI Taxonomy" id="1353"/>
    <lineage>
        <taxon>Bacteria</taxon>
        <taxon>Bacillati</taxon>
        <taxon>Bacillota</taxon>
        <taxon>Bacilli</taxon>
        <taxon>Lactobacillales</taxon>
        <taxon>Enterococcaceae</taxon>
        <taxon>Enterococcus</taxon>
    </lineage>
</organism>
<dbReference type="RefSeq" id="WP_113850085.1">
    <property type="nucleotide sequence ID" value="NZ_CP050485.1"/>
</dbReference>
<dbReference type="EMBL" id="JARPZN010000013">
    <property type="protein sequence ID" value="MDT2691383.1"/>
    <property type="molecule type" value="Genomic_DNA"/>
</dbReference>
<evidence type="ECO:0000313" key="1">
    <source>
        <dbReference type="EMBL" id="MDT2691383.1"/>
    </source>
</evidence>
<dbReference type="Proteomes" id="UP001183682">
    <property type="component" value="Unassembled WGS sequence"/>
</dbReference>
<dbReference type="AlphaFoldDB" id="A0AAE4HTQ5"/>